<dbReference type="OrthoDB" id="3822725at2"/>
<keyword evidence="3" id="KW-1185">Reference proteome</keyword>
<protein>
    <submittedName>
        <fullName evidence="2">ABC transporter permease</fullName>
    </submittedName>
</protein>
<feature type="transmembrane region" description="Helical" evidence="1">
    <location>
        <begin position="38"/>
        <end position="59"/>
    </location>
</feature>
<proteinExistence type="predicted"/>
<evidence type="ECO:0000313" key="2">
    <source>
        <dbReference type="EMBL" id="QBR93847.1"/>
    </source>
</evidence>
<dbReference type="KEGG" id="noy:EXE57_17325"/>
<keyword evidence="1" id="KW-0472">Membrane</keyword>
<keyword evidence="1" id="KW-1133">Transmembrane helix</keyword>
<feature type="transmembrane region" description="Helical" evidence="1">
    <location>
        <begin position="153"/>
        <end position="175"/>
    </location>
</feature>
<dbReference type="EMBL" id="CP038267">
    <property type="protein sequence ID" value="QBR93847.1"/>
    <property type="molecule type" value="Genomic_DNA"/>
</dbReference>
<reference evidence="2 3" key="1">
    <citation type="submission" date="2019-03" db="EMBL/GenBank/DDBJ databases">
        <title>Three New Species of Nocardioides, Nocardioides euryhalodurans sp. nov., Nocardioides seonyuensis sp. nov. and Nocardioides eburneoflavus sp. nov., Iolated from Soil.</title>
        <authorList>
            <person name="Roh S.G."/>
            <person name="Lee C."/>
            <person name="Kim M.-K."/>
            <person name="Kim S.B."/>
        </authorList>
    </citation>
    <scope>NUCLEOTIDE SEQUENCE [LARGE SCALE GENOMIC DNA]</scope>
    <source>
        <strain evidence="2 3">MMS17-SY117</strain>
    </source>
</reference>
<dbReference type="Proteomes" id="UP000294894">
    <property type="component" value="Chromosome"/>
</dbReference>
<feature type="transmembrane region" description="Helical" evidence="1">
    <location>
        <begin position="233"/>
        <end position="253"/>
    </location>
</feature>
<evidence type="ECO:0000313" key="3">
    <source>
        <dbReference type="Proteomes" id="UP000294894"/>
    </source>
</evidence>
<keyword evidence="1" id="KW-0812">Transmembrane</keyword>
<dbReference type="AlphaFoldDB" id="A0A4P7GPV9"/>
<organism evidence="2 3">
    <name type="scientific">Nocardioides euryhalodurans</name>
    <dbReference type="NCBI Taxonomy" id="2518370"/>
    <lineage>
        <taxon>Bacteria</taxon>
        <taxon>Bacillati</taxon>
        <taxon>Actinomycetota</taxon>
        <taxon>Actinomycetes</taxon>
        <taxon>Propionibacteriales</taxon>
        <taxon>Nocardioidaceae</taxon>
        <taxon>Nocardioides</taxon>
    </lineage>
</organism>
<dbReference type="RefSeq" id="WP_135079674.1">
    <property type="nucleotide sequence ID" value="NZ_CP038267.1"/>
</dbReference>
<feature type="transmembrane region" description="Helical" evidence="1">
    <location>
        <begin position="111"/>
        <end position="141"/>
    </location>
</feature>
<evidence type="ECO:0000256" key="1">
    <source>
        <dbReference type="SAM" id="Phobius"/>
    </source>
</evidence>
<sequence length="261" mass="27763">MSATTSVPALDVSGTPRVPFTRLVGVEIRKMYDTRAGLWLLGMIVGITAAIMVVFFFVADAPDRIFANFIGIAATPQGFLLPVLGILLVTSEWGQRTAMVTFALEPSRTRVILAKVVAALIFGLAAFVAALVVAALCTLVGGADGGFSDLSASVFLLFLALQLLTVLQGMAYGLIFLNTPAAIVTFFVLPIASSIVFSLVPALRDSAAWFDLGTAQQPLFEASAGLDLTGEQYGQLATTALIWIVLPFVLGWFRVMRAELK</sequence>
<accession>A0A4P7GPV9</accession>
<gene>
    <name evidence="2" type="ORF">EXE57_17325</name>
</gene>
<name>A0A4P7GPV9_9ACTN</name>
<feature type="transmembrane region" description="Helical" evidence="1">
    <location>
        <begin position="65"/>
        <end position="90"/>
    </location>
</feature>
<feature type="transmembrane region" description="Helical" evidence="1">
    <location>
        <begin position="182"/>
        <end position="203"/>
    </location>
</feature>